<reference evidence="17 18" key="2">
    <citation type="submission" date="2017-08" db="EMBL/GenBank/DDBJ databases">
        <authorList>
            <person name="de Groot N.N."/>
        </authorList>
    </citation>
    <scope>NUCLEOTIDE SEQUENCE [LARGE SCALE GENOMIC DNA]</scope>
    <source>
        <strain evidence="17">Orrdi1</strain>
    </source>
</reference>
<dbReference type="Gene3D" id="1.20.1730.10">
    <property type="entry name" value="Sodium/glucose cotransporter"/>
    <property type="match status" value="1"/>
</dbReference>
<evidence type="ECO:0000256" key="13">
    <source>
        <dbReference type="SAM" id="Phobius"/>
    </source>
</evidence>
<dbReference type="PROSITE" id="PS50283">
    <property type="entry name" value="NA_SOLUT_SYMP_3"/>
    <property type="match status" value="1"/>
</dbReference>
<dbReference type="InterPro" id="IPR036890">
    <property type="entry name" value="HATPase_C_sf"/>
</dbReference>
<dbReference type="Pfam" id="PF02518">
    <property type="entry name" value="HATPase_c"/>
    <property type="match status" value="1"/>
</dbReference>
<evidence type="ECO:0000256" key="11">
    <source>
        <dbReference type="PROSITE-ProRule" id="PRU00169"/>
    </source>
</evidence>
<dbReference type="InterPro" id="IPR001789">
    <property type="entry name" value="Sig_transdc_resp-reg_receiver"/>
</dbReference>
<keyword evidence="18" id="KW-1185">Reference proteome</keyword>
<dbReference type="SMART" id="SM00448">
    <property type="entry name" value="REC"/>
    <property type="match status" value="1"/>
</dbReference>
<sequence>MSPGWVLLVSLSYAACLFAVAWLGDRHRLYAQRPWLRPAIYSLALAVYCSSWTFYGAVGSAVRHGIGYLPIYLGPFLLLLFGWRILERLALISQSQSTVSISDFIASRYGRSQYLAALVAVIALLAVIPYLALQYKAVAISVAVLGGPDIDAQRYGDPAFYVAALMALFAVLFGTRQIDATEHRPGLMLAVALESLVKLVALVVVGIFAIDWFSGNELNVVAATHALLDSNPPVGMVAQTLLAFTALLCLPRQFHVAVVECVNVADIRRARWLFGGYLVIISVMVLPIASAGVALFGSNGHIAPDSFVLALPLSLNNETIALIAYLGGFSAATGMVVVSSVALATMVSNDLVMPLLLRRGWAVKRDGSVAWLVLWIRRAAIVVLAALAYGYYRVSGSETALASFGLMSFAAVAQFAPALIGGLYWRGASRRGVEAGLLAGFATWCYTLLLPSFTSAGWLDGAWLAQGPLGVGWLRPQALFGLDGWDPLTHGTFWSLLLNVGTLLIVSARWRPGLDERLRAEPFLNPYARPANPVPGPWHGKLQLRDLLTLAARIVGERTARRAFEEHAAELQQPLDPQARADRLWVQFTERVLAAAVGAASARLVITHALRGSGMELAAVVAVLDEAGQELRFNRDVLLTTLDNIDQGVAVVDGGMRLVAWNHRYQQIFRYPDDMLYVGRPVADLIRYNAERGELGEGRRLDIEHEIGKRIGHMRAGTPHISERLLRSGQVIELRGRPLPGGGYVTSYTDVTAHKRAERELRDMNETLEQRVTERTHEAEQAQESRTRFLTAVSHDVLQPINAARLFASALRVSDSPAEQTRLAERVDTSLRAAEELLDGLLDVSRLDAGVLRPEPEVFDAAELLRQLAEQYGPMAAARGLDLRVHVRPALVRTDRRLLRRVVQNFLANALRYTRSGRIVLALRARGAGLHLQVWDTGPGIPAHHLRQIYDEFHRYEQPFDWDGRGLGLGLSICQRISRLLELNLDARSQVGRGSMFSVSVPRAQADAALSEQPAAPIVDLDSTLAGLRVLCVDNDPDILAGMRALLSRWQVQVHCAATVDDALASLGARPHVLLVDYHLHDRLDGLGTLDALRTRAPWVAGALLTADGSDALKQGARARGYRVLTKPVKPASLRAFLAAQSREGWPDEDAAEIHPAS</sequence>
<dbReference type="Pfam" id="PF12860">
    <property type="entry name" value="PAS_7"/>
    <property type="match status" value="1"/>
</dbReference>
<dbReference type="KEGG" id="odi:ODI_R2965"/>
<feature type="transmembrane region" description="Helical" evidence="13">
    <location>
        <begin position="437"/>
        <end position="459"/>
    </location>
</feature>
<evidence type="ECO:0000313" key="16">
    <source>
        <dbReference type="EMBL" id="SBT25126.1"/>
    </source>
</evidence>
<evidence type="ECO:0000256" key="2">
    <source>
        <dbReference type="ARBA" id="ARBA00004141"/>
    </source>
</evidence>
<dbReference type="GO" id="GO:0022857">
    <property type="term" value="F:transmembrane transporter activity"/>
    <property type="evidence" value="ECO:0007669"/>
    <property type="project" value="InterPro"/>
</dbReference>
<dbReference type="InterPro" id="IPR001734">
    <property type="entry name" value="Na/solute_symporter"/>
</dbReference>
<feature type="transmembrane region" description="Helical" evidence="13">
    <location>
        <begin position="114"/>
        <end position="133"/>
    </location>
</feature>
<comment type="similarity">
    <text evidence="3">Belongs to the sodium:solute symporter (SSF) (TC 2.A.21) family.</text>
</comment>
<feature type="domain" description="Response regulatory" evidence="15">
    <location>
        <begin position="1029"/>
        <end position="1142"/>
    </location>
</feature>
<dbReference type="InterPro" id="IPR003594">
    <property type="entry name" value="HATPase_dom"/>
</dbReference>
<proteinExistence type="inferred from homology"/>
<dbReference type="SUPFAM" id="SSF52172">
    <property type="entry name" value="CheY-like"/>
    <property type="match status" value="1"/>
</dbReference>
<keyword evidence="8 16" id="KW-0418">Kinase</keyword>
<feature type="transmembrane region" description="Helical" evidence="13">
    <location>
        <begin position="35"/>
        <end position="55"/>
    </location>
</feature>
<dbReference type="PROSITE" id="PS50109">
    <property type="entry name" value="HIS_KIN"/>
    <property type="match status" value="1"/>
</dbReference>
<dbReference type="AlphaFoldDB" id="A0A1C3K0T9"/>
<dbReference type="InterPro" id="IPR004358">
    <property type="entry name" value="Sig_transdc_His_kin-like_C"/>
</dbReference>
<dbReference type="RefSeq" id="WP_067752506.1">
    <property type="nucleotide sequence ID" value="NZ_LT907988.1"/>
</dbReference>
<feature type="coiled-coil region" evidence="12">
    <location>
        <begin position="751"/>
        <end position="785"/>
    </location>
</feature>
<accession>A0A1C3K0T9</accession>
<dbReference type="EC" id="2.7.13.3" evidence="4"/>
<dbReference type="InterPro" id="IPR035965">
    <property type="entry name" value="PAS-like_dom_sf"/>
</dbReference>
<dbReference type="EMBL" id="FLRC01000014">
    <property type="protein sequence ID" value="SBT25126.1"/>
    <property type="molecule type" value="Genomic_DNA"/>
</dbReference>
<dbReference type="SUPFAM" id="SSF55785">
    <property type="entry name" value="PYP-like sensor domain (PAS domain)"/>
    <property type="match status" value="1"/>
</dbReference>
<evidence type="ECO:0000256" key="6">
    <source>
        <dbReference type="ARBA" id="ARBA00022679"/>
    </source>
</evidence>
<name>A0A1C3K0T9_9BURK</name>
<keyword evidence="12" id="KW-0175">Coiled coil</keyword>
<dbReference type="SUPFAM" id="SSF47384">
    <property type="entry name" value="Homodimeric domain of signal transducing histidine kinase"/>
    <property type="match status" value="1"/>
</dbReference>
<dbReference type="GO" id="GO:0009927">
    <property type="term" value="F:histidine phosphotransfer kinase activity"/>
    <property type="evidence" value="ECO:0007669"/>
    <property type="project" value="TreeGrafter"/>
</dbReference>
<dbReference type="Pfam" id="PF00512">
    <property type="entry name" value="HisKA"/>
    <property type="match status" value="1"/>
</dbReference>
<organism evidence="16 18">
    <name type="scientific">Orrella dioscoreae</name>
    <dbReference type="NCBI Taxonomy" id="1851544"/>
    <lineage>
        <taxon>Bacteria</taxon>
        <taxon>Pseudomonadati</taxon>
        <taxon>Pseudomonadota</taxon>
        <taxon>Betaproteobacteria</taxon>
        <taxon>Burkholderiales</taxon>
        <taxon>Alcaligenaceae</taxon>
        <taxon>Orrella</taxon>
    </lineage>
</organism>
<evidence type="ECO:0000259" key="14">
    <source>
        <dbReference type="PROSITE" id="PS50109"/>
    </source>
</evidence>
<keyword evidence="7 13" id="KW-0812">Transmembrane</keyword>
<dbReference type="CDD" id="cd00082">
    <property type="entry name" value="HisKA"/>
    <property type="match status" value="1"/>
</dbReference>
<dbReference type="CDD" id="cd00130">
    <property type="entry name" value="PAS"/>
    <property type="match status" value="1"/>
</dbReference>
<dbReference type="GO" id="GO:0000155">
    <property type="term" value="F:phosphorelay sensor kinase activity"/>
    <property type="evidence" value="ECO:0007669"/>
    <property type="project" value="InterPro"/>
</dbReference>
<dbReference type="SMART" id="SM00388">
    <property type="entry name" value="HisKA"/>
    <property type="match status" value="1"/>
</dbReference>
<dbReference type="PRINTS" id="PR00344">
    <property type="entry name" value="BCTRLSENSOR"/>
</dbReference>
<feature type="transmembrane region" description="Helical" evidence="13">
    <location>
        <begin position="272"/>
        <end position="296"/>
    </location>
</feature>
<keyword evidence="6" id="KW-0808">Transferase</keyword>
<dbReference type="Gene3D" id="3.40.50.2300">
    <property type="match status" value="1"/>
</dbReference>
<keyword evidence="5 11" id="KW-0597">Phosphoprotein</keyword>
<dbReference type="InterPro" id="IPR000014">
    <property type="entry name" value="PAS"/>
</dbReference>
<dbReference type="STRING" id="1851544.ODI_01942"/>
<evidence type="ECO:0000256" key="9">
    <source>
        <dbReference type="ARBA" id="ARBA00022989"/>
    </source>
</evidence>
<evidence type="ECO:0000313" key="17">
    <source>
        <dbReference type="EMBL" id="SOE50781.1"/>
    </source>
</evidence>
<feature type="transmembrane region" description="Helical" evidence="13">
    <location>
        <begin position="6"/>
        <end position="23"/>
    </location>
</feature>
<dbReference type="Proteomes" id="UP000078558">
    <property type="component" value="Chromosome I"/>
</dbReference>
<dbReference type="InterPro" id="IPR011006">
    <property type="entry name" value="CheY-like_superfamily"/>
</dbReference>
<dbReference type="InterPro" id="IPR036097">
    <property type="entry name" value="HisK_dim/P_sf"/>
</dbReference>
<dbReference type="InterPro" id="IPR005467">
    <property type="entry name" value="His_kinase_dom"/>
</dbReference>
<dbReference type="CDD" id="cd10322">
    <property type="entry name" value="SLC5sbd"/>
    <property type="match status" value="1"/>
</dbReference>
<dbReference type="Gene3D" id="3.30.450.20">
    <property type="entry name" value="PAS domain"/>
    <property type="match status" value="1"/>
</dbReference>
<evidence type="ECO:0000259" key="15">
    <source>
        <dbReference type="PROSITE" id="PS50110"/>
    </source>
</evidence>
<keyword evidence="9 13" id="KW-1133">Transmembrane helix</keyword>
<dbReference type="PANTHER" id="PTHR43047">
    <property type="entry name" value="TWO-COMPONENT HISTIDINE PROTEIN KINASE"/>
    <property type="match status" value="1"/>
</dbReference>
<dbReference type="InterPro" id="IPR003661">
    <property type="entry name" value="HisK_dim/P_dom"/>
</dbReference>
<comment type="subcellular location">
    <subcellularLocation>
        <location evidence="2">Membrane</location>
        <topology evidence="2">Multi-pass membrane protein</topology>
    </subcellularLocation>
</comment>
<comment type="catalytic activity">
    <reaction evidence="1">
        <text>ATP + protein L-histidine = ADP + protein N-phospho-L-histidine.</text>
        <dbReference type="EC" id="2.7.13.3"/>
    </reaction>
</comment>
<dbReference type="Gene3D" id="3.30.565.10">
    <property type="entry name" value="Histidine kinase-like ATPase, C-terminal domain"/>
    <property type="match status" value="1"/>
</dbReference>
<feature type="transmembrane region" description="Helical" evidence="13">
    <location>
        <begin position="187"/>
        <end position="213"/>
    </location>
</feature>
<gene>
    <name evidence="16" type="ORF">ODI_01942</name>
    <name evidence="17" type="ORF">ODI_R2965</name>
</gene>
<dbReference type="CDD" id="cd00075">
    <property type="entry name" value="HATPase"/>
    <property type="match status" value="1"/>
</dbReference>
<dbReference type="CDD" id="cd00156">
    <property type="entry name" value="REC"/>
    <property type="match status" value="1"/>
</dbReference>
<dbReference type="InterPro" id="IPR038377">
    <property type="entry name" value="Na/Glc_symporter_sf"/>
</dbReference>
<evidence type="ECO:0000256" key="4">
    <source>
        <dbReference type="ARBA" id="ARBA00012438"/>
    </source>
</evidence>
<dbReference type="OrthoDB" id="567977at2"/>
<evidence type="ECO:0000256" key="1">
    <source>
        <dbReference type="ARBA" id="ARBA00000085"/>
    </source>
</evidence>
<reference evidence="16 18" key="1">
    <citation type="submission" date="2016-06" db="EMBL/GenBank/DDBJ databases">
        <authorList>
            <person name="Kjaerup R.B."/>
            <person name="Dalgaard T.S."/>
            <person name="Juul-Madsen H.R."/>
        </authorList>
    </citation>
    <scope>NUCLEOTIDE SEQUENCE [LARGE SCALE GENOMIC DNA]</scope>
    <source>
        <strain evidence="16">Orrdi1</strain>
    </source>
</reference>
<feature type="transmembrane region" description="Helical" evidence="13">
    <location>
        <begin position="369"/>
        <end position="392"/>
    </location>
</feature>
<dbReference type="SMART" id="SM00387">
    <property type="entry name" value="HATPase_c"/>
    <property type="match status" value="1"/>
</dbReference>
<dbReference type="EMBL" id="LT907988">
    <property type="protein sequence ID" value="SOE50781.1"/>
    <property type="molecule type" value="Genomic_DNA"/>
</dbReference>
<protein>
    <recommendedName>
        <fullName evidence="4">histidine kinase</fullName>
        <ecNumber evidence="4">2.7.13.3</ecNumber>
    </recommendedName>
</protein>
<dbReference type="FunFam" id="3.30.565.10:FF:000049">
    <property type="entry name" value="Two-component sensor histidine kinase"/>
    <property type="match status" value="1"/>
</dbReference>
<evidence type="ECO:0000256" key="8">
    <source>
        <dbReference type="ARBA" id="ARBA00022777"/>
    </source>
</evidence>
<dbReference type="SUPFAM" id="SSF55874">
    <property type="entry name" value="ATPase domain of HSP90 chaperone/DNA topoisomerase II/histidine kinase"/>
    <property type="match status" value="1"/>
</dbReference>
<feature type="domain" description="Histidine kinase" evidence="14">
    <location>
        <begin position="792"/>
        <end position="1005"/>
    </location>
</feature>
<feature type="transmembrane region" description="Helical" evidence="13">
    <location>
        <begin position="233"/>
        <end position="251"/>
    </location>
</feature>
<dbReference type="PROSITE" id="PS50110">
    <property type="entry name" value="RESPONSE_REGULATORY"/>
    <property type="match status" value="1"/>
</dbReference>
<feature type="transmembrane region" description="Helical" evidence="13">
    <location>
        <begin position="404"/>
        <end position="425"/>
    </location>
</feature>
<evidence type="ECO:0000256" key="12">
    <source>
        <dbReference type="SAM" id="Coils"/>
    </source>
</evidence>
<dbReference type="GO" id="GO:0005886">
    <property type="term" value="C:plasma membrane"/>
    <property type="evidence" value="ECO:0007669"/>
    <property type="project" value="TreeGrafter"/>
</dbReference>
<feature type="transmembrane region" description="Helical" evidence="13">
    <location>
        <begin position="322"/>
        <end position="348"/>
    </location>
</feature>
<evidence type="ECO:0000256" key="5">
    <source>
        <dbReference type="ARBA" id="ARBA00022553"/>
    </source>
</evidence>
<feature type="transmembrane region" description="Helical" evidence="13">
    <location>
        <begin position="67"/>
        <end position="86"/>
    </location>
</feature>
<dbReference type="Gene3D" id="1.10.287.130">
    <property type="match status" value="1"/>
</dbReference>
<feature type="modified residue" description="4-aspartylphosphate" evidence="11">
    <location>
        <position position="1077"/>
    </location>
</feature>
<evidence type="ECO:0000256" key="3">
    <source>
        <dbReference type="ARBA" id="ARBA00006434"/>
    </source>
</evidence>
<keyword evidence="10 13" id="KW-0472">Membrane</keyword>
<evidence type="ECO:0000313" key="18">
    <source>
        <dbReference type="Proteomes" id="UP000078558"/>
    </source>
</evidence>
<evidence type="ECO:0000256" key="7">
    <source>
        <dbReference type="ARBA" id="ARBA00022692"/>
    </source>
</evidence>
<feature type="transmembrane region" description="Helical" evidence="13">
    <location>
        <begin position="158"/>
        <end position="175"/>
    </location>
</feature>
<dbReference type="PANTHER" id="PTHR43047:SF9">
    <property type="entry name" value="HISTIDINE KINASE"/>
    <property type="match status" value="1"/>
</dbReference>
<dbReference type="Pfam" id="PF00072">
    <property type="entry name" value="Response_reg"/>
    <property type="match status" value="1"/>
</dbReference>
<evidence type="ECO:0000256" key="10">
    <source>
        <dbReference type="ARBA" id="ARBA00023136"/>
    </source>
</evidence>